<accession>A0A314YEN3</accession>
<keyword evidence="4" id="KW-1185">Reference proteome</keyword>
<comment type="subunit">
    <text evidence="1">Homodimer.</text>
</comment>
<dbReference type="EMBL" id="PJQY01001211">
    <property type="protein sequence ID" value="PQQ04637.1"/>
    <property type="molecule type" value="Genomic_DNA"/>
</dbReference>
<dbReference type="OrthoDB" id="42919at2759"/>
<evidence type="ECO:0000313" key="3">
    <source>
        <dbReference type="EMBL" id="PQQ04637.1"/>
    </source>
</evidence>
<gene>
    <name evidence="3" type="ORF">Pyn_27490</name>
</gene>
<evidence type="ECO:0000259" key="2">
    <source>
        <dbReference type="PROSITE" id="PS51502"/>
    </source>
</evidence>
<dbReference type="InterPro" id="IPR013097">
    <property type="entry name" value="Dabb"/>
</dbReference>
<name>A0A314YEN3_PRUYE</name>
<dbReference type="InterPro" id="IPR044662">
    <property type="entry name" value="HS1/DABB1-like"/>
</dbReference>
<dbReference type="SUPFAM" id="SSF54909">
    <property type="entry name" value="Dimeric alpha+beta barrel"/>
    <property type="match status" value="2"/>
</dbReference>
<protein>
    <recommendedName>
        <fullName evidence="2">Stress-response A/B barrel domain-containing protein</fullName>
    </recommendedName>
</protein>
<reference evidence="3 4" key="1">
    <citation type="submission" date="2018-02" db="EMBL/GenBank/DDBJ databases">
        <title>Draft genome of wild Prunus yedoensis var. nudiflora.</title>
        <authorList>
            <person name="Baek S."/>
            <person name="Kim J.-H."/>
            <person name="Choi K."/>
            <person name="Kim G.-B."/>
            <person name="Cho A."/>
            <person name="Jang H."/>
            <person name="Shin C.-H."/>
            <person name="Yu H.-J."/>
            <person name="Mun J.-H."/>
        </authorList>
    </citation>
    <scope>NUCLEOTIDE SEQUENCE [LARGE SCALE GENOMIC DNA]</scope>
    <source>
        <strain evidence="4">cv. Jeju island</strain>
        <tissue evidence="3">Leaf</tissue>
    </source>
</reference>
<organism evidence="3 4">
    <name type="scientific">Prunus yedoensis var. nudiflora</name>
    <dbReference type="NCBI Taxonomy" id="2094558"/>
    <lineage>
        <taxon>Eukaryota</taxon>
        <taxon>Viridiplantae</taxon>
        <taxon>Streptophyta</taxon>
        <taxon>Embryophyta</taxon>
        <taxon>Tracheophyta</taxon>
        <taxon>Spermatophyta</taxon>
        <taxon>Magnoliopsida</taxon>
        <taxon>eudicotyledons</taxon>
        <taxon>Gunneridae</taxon>
        <taxon>Pentapetalae</taxon>
        <taxon>rosids</taxon>
        <taxon>fabids</taxon>
        <taxon>Rosales</taxon>
        <taxon>Rosaceae</taxon>
        <taxon>Amygdaloideae</taxon>
        <taxon>Amygdaleae</taxon>
        <taxon>Prunus</taxon>
    </lineage>
</organism>
<evidence type="ECO:0000313" key="4">
    <source>
        <dbReference type="Proteomes" id="UP000250321"/>
    </source>
</evidence>
<dbReference type="PROSITE" id="PS51502">
    <property type="entry name" value="S_R_A_B_BARREL"/>
    <property type="match status" value="2"/>
</dbReference>
<dbReference type="Proteomes" id="UP000250321">
    <property type="component" value="Unassembled WGS sequence"/>
</dbReference>
<dbReference type="STRING" id="2094558.A0A314YEN3"/>
<feature type="domain" description="Stress-response A/B barrel" evidence="2">
    <location>
        <begin position="59"/>
        <end position="153"/>
    </location>
</feature>
<dbReference type="SMART" id="SM00886">
    <property type="entry name" value="Dabb"/>
    <property type="match status" value="2"/>
</dbReference>
<dbReference type="AlphaFoldDB" id="A0A314YEN3"/>
<dbReference type="Gene3D" id="3.30.70.100">
    <property type="match status" value="2"/>
</dbReference>
<dbReference type="InterPro" id="IPR011008">
    <property type="entry name" value="Dimeric_a/b-barrel"/>
</dbReference>
<dbReference type="PANTHER" id="PTHR33178">
    <property type="match status" value="1"/>
</dbReference>
<dbReference type="Pfam" id="PF07876">
    <property type="entry name" value="Dabb"/>
    <property type="match status" value="2"/>
</dbReference>
<comment type="caution">
    <text evidence="3">The sequence shown here is derived from an EMBL/GenBank/DDBJ whole genome shotgun (WGS) entry which is preliminary data.</text>
</comment>
<proteinExistence type="predicted"/>
<dbReference type="PANTHER" id="PTHR33178:SF3">
    <property type="entry name" value="STRESS-RESPONSE A_B BARREL DOMAIN-CONTAINING PROTEIN UP3"/>
    <property type="match status" value="1"/>
</dbReference>
<feature type="domain" description="Stress-response A/B barrel" evidence="2">
    <location>
        <begin position="169"/>
        <end position="263"/>
    </location>
</feature>
<sequence>MSLTVRASGTLFSPQFARTFSAPKLTLLRFSKPSPSRFTPKINMSSSASASAAAAQPIVEHVVLFKVKDDTDPSKVNAMVNGLNGLASLNLTLHLTAGPLYRTRSSPIAFTHLLHSRYSTKDDLSTYTVHPNHLSVVKDSVLPICDDVMAVDWVLDDVQGPVAPPPGSAIRLTFLKLKENLGEESKSEILDVIKGIKGKFAEINQISTGENFSPARAKGYSIASLAVLPGVSELEGLDSKQELANVEKDKVREHLENVIVLDYVVASPQSASL</sequence>
<evidence type="ECO:0000256" key="1">
    <source>
        <dbReference type="ARBA" id="ARBA00011738"/>
    </source>
</evidence>